<dbReference type="PANTHER" id="PTHR43179">
    <property type="entry name" value="RHAMNOSYLTRANSFERASE WBBL"/>
    <property type="match status" value="1"/>
</dbReference>
<dbReference type="PANTHER" id="PTHR43179:SF12">
    <property type="entry name" value="GALACTOFURANOSYLTRANSFERASE GLFT2"/>
    <property type="match status" value="1"/>
</dbReference>
<dbReference type="OrthoDB" id="7665907at2"/>
<evidence type="ECO:0000313" key="9">
    <source>
        <dbReference type="Proteomes" id="UP000593943"/>
    </source>
</evidence>
<sequence>MFNYCIVIVTFNRLSLLRECLEHSIEQITRPSSIVVIDNCSTDGTREFLDEFSKTVCDIHIHHMKENIGGAGGFKRGLQAAIEETDADWFMLIDDDAILDYDCMSQLVPSFDKQIHAYACVVRTDDEIITMHRRRNDSPVSISEYSLPSFNCDLASFCGLMISRLLVSKIGYPQEDYFIWFDDTEYSMRFKQITPIVVRTDAVLNHKINRRSDKEEINVISWKNYYGTRNCIHAYKKHKQWSKFRKAIYFTVKEIFCQIAKGNVSAVKLYCSALFDAVVNRMGKNSHYLPGVKY</sequence>
<dbReference type="GO" id="GO:0016757">
    <property type="term" value="F:glycosyltransferase activity"/>
    <property type="evidence" value="ECO:0007669"/>
    <property type="project" value="UniProtKB-KW"/>
</dbReference>
<proteinExistence type="inferred from homology"/>
<evidence type="ECO:0000256" key="3">
    <source>
        <dbReference type="ARBA" id="ARBA00022676"/>
    </source>
</evidence>
<dbReference type="RefSeq" id="WP_094636479.1">
    <property type="nucleotide sequence ID" value="NZ_CP062938.1"/>
</dbReference>
<dbReference type="Pfam" id="PF00535">
    <property type="entry name" value="Glycos_transf_2"/>
    <property type="match status" value="1"/>
</dbReference>
<gene>
    <name evidence="7" type="ORF">BE0216_09630</name>
    <name evidence="6" type="ORF">BEUL_0845</name>
</gene>
<dbReference type="EMBL" id="MWWZ01000005">
    <property type="protein sequence ID" value="OZG68535.1"/>
    <property type="molecule type" value="Genomic_DNA"/>
</dbReference>
<evidence type="ECO:0000313" key="6">
    <source>
        <dbReference type="EMBL" id="OZG68535.1"/>
    </source>
</evidence>
<reference evidence="6 8" key="1">
    <citation type="journal article" date="2017" name="BMC Genomics">
        <title>Comparative genomic and phylogenomic analyses of the Bifidobacteriaceae family.</title>
        <authorList>
            <person name="Lugli G.A."/>
            <person name="Milani C."/>
            <person name="Turroni F."/>
            <person name="Duranti S."/>
            <person name="Mancabelli L."/>
            <person name="Mangifesta M."/>
            <person name="Ferrario C."/>
            <person name="Modesto M."/>
            <person name="Mattarelli P."/>
            <person name="Jiri K."/>
            <person name="van Sinderen D."/>
            <person name="Ventura M."/>
        </authorList>
    </citation>
    <scope>NUCLEOTIDE SEQUENCE [LARGE SCALE GENOMIC DNA]</scope>
    <source>
        <strain evidence="6 8">DSM 100216</strain>
    </source>
</reference>
<evidence type="ECO:0000256" key="2">
    <source>
        <dbReference type="ARBA" id="ARBA00006739"/>
    </source>
</evidence>
<dbReference type="Proteomes" id="UP000593943">
    <property type="component" value="Chromosome"/>
</dbReference>
<dbReference type="Gene3D" id="3.90.550.10">
    <property type="entry name" value="Spore Coat Polysaccharide Biosynthesis Protein SpsA, Chain A"/>
    <property type="match status" value="1"/>
</dbReference>
<dbReference type="AlphaFoldDB" id="A0A261GBI8"/>
<accession>A0A261GBI8</accession>
<keyword evidence="9" id="KW-1185">Reference proteome</keyword>
<evidence type="ECO:0000256" key="4">
    <source>
        <dbReference type="ARBA" id="ARBA00022679"/>
    </source>
</evidence>
<dbReference type="InterPro" id="IPR029044">
    <property type="entry name" value="Nucleotide-diphossugar_trans"/>
</dbReference>
<keyword evidence="4 6" id="KW-0808">Transferase</keyword>
<evidence type="ECO:0000259" key="5">
    <source>
        <dbReference type="Pfam" id="PF00535"/>
    </source>
</evidence>
<dbReference type="KEGG" id="beu:BE0216_09630"/>
<keyword evidence="3" id="KW-0328">Glycosyltransferase</keyword>
<evidence type="ECO:0000313" key="8">
    <source>
        <dbReference type="Proteomes" id="UP000216057"/>
    </source>
</evidence>
<dbReference type="InterPro" id="IPR001173">
    <property type="entry name" value="Glyco_trans_2-like"/>
</dbReference>
<organism evidence="6 8">
    <name type="scientific">Bifidobacterium eulemuris</name>
    <dbReference type="NCBI Taxonomy" id="1765219"/>
    <lineage>
        <taxon>Bacteria</taxon>
        <taxon>Bacillati</taxon>
        <taxon>Actinomycetota</taxon>
        <taxon>Actinomycetes</taxon>
        <taxon>Bifidobacteriales</taxon>
        <taxon>Bifidobacteriaceae</taxon>
        <taxon>Bifidobacterium</taxon>
    </lineage>
</organism>
<comment type="pathway">
    <text evidence="1">Cell wall biogenesis; cell wall polysaccharide biosynthesis.</text>
</comment>
<dbReference type="SUPFAM" id="SSF53448">
    <property type="entry name" value="Nucleotide-diphospho-sugar transferases"/>
    <property type="match status" value="1"/>
</dbReference>
<comment type="similarity">
    <text evidence="2">Belongs to the glycosyltransferase 2 family.</text>
</comment>
<evidence type="ECO:0000256" key="1">
    <source>
        <dbReference type="ARBA" id="ARBA00004776"/>
    </source>
</evidence>
<protein>
    <submittedName>
        <fullName evidence="6">Glycosyl transferase family 2</fullName>
    </submittedName>
    <submittedName>
        <fullName evidence="7">Glycosyltransferase</fullName>
    </submittedName>
</protein>
<evidence type="ECO:0000313" key="7">
    <source>
        <dbReference type="EMBL" id="QOL32665.1"/>
    </source>
</evidence>
<dbReference type="Proteomes" id="UP000216057">
    <property type="component" value="Unassembled WGS sequence"/>
</dbReference>
<dbReference type="EMBL" id="CP062938">
    <property type="protein sequence ID" value="QOL32665.1"/>
    <property type="molecule type" value="Genomic_DNA"/>
</dbReference>
<reference evidence="7 9" key="2">
    <citation type="submission" date="2020-10" db="EMBL/GenBank/DDBJ databases">
        <title>Genome sequencing of Bifidobacterium eulemuris_DSMZ_100216.</title>
        <authorList>
            <person name="Kim J."/>
        </authorList>
    </citation>
    <scope>NUCLEOTIDE SEQUENCE [LARGE SCALE GENOMIC DNA]</scope>
    <source>
        <strain evidence="7 9">DSM 100216</strain>
    </source>
</reference>
<name>A0A261GBI8_9BIFI</name>
<feature type="domain" description="Glycosyltransferase 2-like" evidence="5">
    <location>
        <begin position="5"/>
        <end position="138"/>
    </location>
</feature>